<feature type="region of interest" description="Disordered" evidence="1">
    <location>
        <begin position="412"/>
        <end position="457"/>
    </location>
</feature>
<evidence type="ECO:0000313" key="6">
    <source>
        <dbReference type="Proteomes" id="UP000444980"/>
    </source>
</evidence>
<evidence type="ECO:0000259" key="3">
    <source>
        <dbReference type="Pfam" id="PF02470"/>
    </source>
</evidence>
<protein>
    <submittedName>
        <fullName evidence="5">Hypothetical MCE-family protein</fullName>
    </submittedName>
</protein>
<dbReference type="InterPro" id="IPR024516">
    <property type="entry name" value="Mce_C"/>
</dbReference>
<comment type="caution">
    <text evidence="5">The sequence shown here is derived from an EMBL/GenBank/DDBJ whole genome shotgun (WGS) entry which is preliminary data.</text>
</comment>
<dbReference type="Proteomes" id="UP000444980">
    <property type="component" value="Unassembled WGS sequence"/>
</dbReference>
<dbReference type="AlphaFoldDB" id="A0A7I9V1Z9"/>
<reference evidence="6" key="1">
    <citation type="submission" date="2019-06" db="EMBL/GenBank/DDBJ databases">
        <title>Gordonia isolated from sludge of a wastewater treatment plant.</title>
        <authorList>
            <person name="Tamura T."/>
            <person name="Aoyama K."/>
            <person name="Kang Y."/>
            <person name="Saito S."/>
            <person name="Akiyama N."/>
            <person name="Yazawa K."/>
            <person name="Gonoi T."/>
            <person name="Mikami Y."/>
        </authorList>
    </citation>
    <scope>NUCLEOTIDE SEQUENCE [LARGE SCALE GENOMIC DNA]</scope>
    <source>
        <strain evidence="6">NBRC 107697</strain>
    </source>
</reference>
<proteinExistence type="predicted"/>
<dbReference type="Pfam" id="PF11887">
    <property type="entry name" value="Mce4_CUP1"/>
    <property type="match status" value="1"/>
</dbReference>
<evidence type="ECO:0000259" key="4">
    <source>
        <dbReference type="Pfam" id="PF11887"/>
    </source>
</evidence>
<keyword evidence="2" id="KW-0472">Membrane</keyword>
<evidence type="ECO:0000256" key="2">
    <source>
        <dbReference type="SAM" id="Phobius"/>
    </source>
</evidence>
<dbReference type="InterPro" id="IPR052336">
    <property type="entry name" value="MlaD_Phospholipid_Transporter"/>
</dbReference>
<feature type="domain" description="Mammalian cell entry C-terminal" evidence="4">
    <location>
        <begin position="121"/>
        <end position="290"/>
    </location>
</feature>
<dbReference type="PANTHER" id="PTHR33371">
    <property type="entry name" value="INTERMEMBRANE PHOSPHOLIPID TRANSPORT SYSTEM BINDING PROTEIN MLAD-RELATED"/>
    <property type="match status" value="1"/>
</dbReference>
<organism evidence="5 6">
    <name type="scientific">Gordonia crocea</name>
    <dbReference type="NCBI Taxonomy" id="589162"/>
    <lineage>
        <taxon>Bacteria</taxon>
        <taxon>Bacillati</taxon>
        <taxon>Actinomycetota</taxon>
        <taxon>Actinomycetes</taxon>
        <taxon>Mycobacteriales</taxon>
        <taxon>Gordoniaceae</taxon>
        <taxon>Gordonia</taxon>
    </lineage>
</organism>
<accession>A0A7I9V1Z9</accession>
<name>A0A7I9V1Z9_9ACTN</name>
<feature type="transmembrane region" description="Helical" evidence="2">
    <location>
        <begin position="12"/>
        <end position="30"/>
    </location>
</feature>
<dbReference type="InterPro" id="IPR005693">
    <property type="entry name" value="Mce"/>
</dbReference>
<keyword evidence="2" id="KW-0812">Transmembrane</keyword>
<keyword evidence="2" id="KW-1133">Transmembrane helix</keyword>
<dbReference type="Pfam" id="PF02470">
    <property type="entry name" value="MlaD"/>
    <property type="match status" value="1"/>
</dbReference>
<dbReference type="InterPro" id="IPR003399">
    <property type="entry name" value="Mce/MlaD"/>
</dbReference>
<dbReference type="PANTHER" id="PTHR33371:SF16">
    <property type="entry name" value="MCE-FAMILY PROTEIN MCE3F"/>
    <property type="match status" value="1"/>
</dbReference>
<sequence length="493" mass="53126">MKITNFVRTQLIIFAVVTTIAMVAMAALYIRVPAMLGFGVYRVNLDLPSTGGLYQNANVSFRGVNVGKVDSVTLTDNGVRARLTIDSSTKIPANSAASIRSVSAVGEQFVEFIPPENPSSSKLGNNATVASTDVPVEISTMLDQADRLLVNIGDSKLRSVMDEAFKAFNGTGEDLQRLLDSMTLLADDTYKNSDAMIALVRQADDVLSTQSATADSVRAWTSNLTRVTDQLRANKPEITGVLAKGPGVTSDAGQFFDSMRMSLPLFVSNIGTTAKTMAVYHPNMRQILVLYPRLLDVLITAVNTGDVERYGANADFALGFQDPGTCTVGFLPFDQWRPGSATTARELPPGLLCRVPQDQNLAVRGSRNFPCVEFPGRRAPTPEECRTGYKPLAKQNVPFPNGLPFGLKWQGPGRGPGVAPASNTSPGRTGNVVPAGPTQYRKDEKQPAVYSTTYDPKTGDYVGPDGKIYNAGLGRDSRGKATTWQQMMNPTVR</sequence>
<dbReference type="RefSeq" id="WP_161928374.1">
    <property type="nucleotide sequence ID" value="NZ_BJOU01000017.1"/>
</dbReference>
<dbReference type="OrthoDB" id="4741753at2"/>
<gene>
    <name evidence="5" type="ORF">nbrc107697_30880</name>
</gene>
<feature type="domain" description="Mce/MlaD" evidence="3">
    <location>
        <begin position="41"/>
        <end position="115"/>
    </location>
</feature>
<dbReference type="EMBL" id="BJOU01000017">
    <property type="protein sequence ID" value="GED99049.1"/>
    <property type="molecule type" value="Genomic_DNA"/>
</dbReference>
<evidence type="ECO:0000313" key="5">
    <source>
        <dbReference type="EMBL" id="GED99049.1"/>
    </source>
</evidence>
<keyword evidence="6" id="KW-1185">Reference proteome</keyword>
<dbReference type="NCBIfam" id="TIGR00996">
    <property type="entry name" value="Mtu_fam_mce"/>
    <property type="match status" value="1"/>
</dbReference>
<dbReference type="GO" id="GO:0005576">
    <property type="term" value="C:extracellular region"/>
    <property type="evidence" value="ECO:0007669"/>
    <property type="project" value="TreeGrafter"/>
</dbReference>
<evidence type="ECO:0000256" key="1">
    <source>
        <dbReference type="SAM" id="MobiDB-lite"/>
    </source>
</evidence>